<name>C8XAJ3_NAKMY</name>
<accession>C8XAJ3</accession>
<sequence precursor="true">MAKKAIWSVLAGGVAATAMAATVALAGPAAAQPVTGQAVSATQAATGTDKPKYCDRIDKALQRRQKLQTLLDGDANTRGSVAWLQAKSQALATSNPELSKLLADAAALRSQVKDPAATIVADLQAVQQAHCS</sequence>
<keyword evidence="1" id="KW-0732">Signal</keyword>
<organism evidence="2 3">
    <name type="scientific">Nakamurella multipartita (strain ATCC 700099 / DSM 44233 / CIP 104796 / JCM 9543 / NBRC 105858 / Y-104)</name>
    <name type="common">Microsphaera multipartita</name>
    <dbReference type="NCBI Taxonomy" id="479431"/>
    <lineage>
        <taxon>Bacteria</taxon>
        <taxon>Bacillati</taxon>
        <taxon>Actinomycetota</taxon>
        <taxon>Actinomycetes</taxon>
        <taxon>Nakamurellales</taxon>
        <taxon>Nakamurellaceae</taxon>
        <taxon>Nakamurella</taxon>
    </lineage>
</organism>
<gene>
    <name evidence="2" type="ordered locus">Namu_0948</name>
</gene>
<keyword evidence="3" id="KW-1185">Reference proteome</keyword>
<feature type="signal peptide" evidence="1">
    <location>
        <begin position="1"/>
        <end position="20"/>
    </location>
</feature>
<reference evidence="3" key="1">
    <citation type="submission" date="2009-09" db="EMBL/GenBank/DDBJ databases">
        <title>The complete genome of Nakamurella multipartita DSM 44233.</title>
        <authorList>
            <consortium name="US DOE Joint Genome Institute (JGI-PGF)"/>
            <person name="Lucas S."/>
            <person name="Copeland A."/>
            <person name="Lapidus A."/>
            <person name="Glavina del Rio T."/>
            <person name="Dalin E."/>
            <person name="Tice H."/>
            <person name="Bruce D."/>
            <person name="Goodwin L."/>
            <person name="Pitluck S."/>
            <person name="Kyrpides N."/>
            <person name="Mavromatis K."/>
            <person name="Ivanova N."/>
            <person name="Ovchinnikova G."/>
            <person name="Sims D."/>
            <person name="Meincke L."/>
            <person name="Brettin T."/>
            <person name="Detter J.C."/>
            <person name="Han C."/>
            <person name="Larimer F."/>
            <person name="Land M."/>
            <person name="Hauser L."/>
            <person name="Markowitz V."/>
            <person name="Cheng J.-F."/>
            <person name="Hugenholtz P."/>
            <person name="Woyke T."/>
            <person name="Wu D."/>
            <person name="Klenk H.-P."/>
            <person name="Eisen J.A."/>
        </authorList>
    </citation>
    <scope>NUCLEOTIDE SEQUENCE [LARGE SCALE GENOMIC DNA]</scope>
    <source>
        <strain evidence="3">ATCC 700099 / DSM 44233 / CIP 104796 / JCM 9543 / NBRC 105858 / Y-104</strain>
    </source>
</reference>
<dbReference type="RefSeq" id="WP_015746272.1">
    <property type="nucleotide sequence ID" value="NC_013235.1"/>
</dbReference>
<protein>
    <recommendedName>
        <fullName evidence="4">Secreted protein</fullName>
    </recommendedName>
</protein>
<evidence type="ECO:0000313" key="3">
    <source>
        <dbReference type="Proteomes" id="UP000002218"/>
    </source>
</evidence>
<dbReference type="InParanoid" id="C8XAJ3"/>
<feature type="chain" id="PRO_5038936118" description="Secreted protein" evidence="1">
    <location>
        <begin position="21"/>
        <end position="132"/>
    </location>
</feature>
<dbReference type="EMBL" id="CP001737">
    <property type="protein sequence ID" value="ACV77358.1"/>
    <property type="molecule type" value="Genomic_DNA"/>
</dbReference>
<dbReference type="STRING" id="479431.Namu_0948"/>
<evidence type="ECO:0008006" key="4">
    <source>
        <dbReference type="Google" id="ProtNLM"/>
    </source>
</evidence>
<dbReference type="HOGENOM" id="CLU_1914816_0_0_11"/>
<evidence type="ECO:0000256" key="1">
    <source>
        <dbReference type="SAM" id="SignalP"/>
    </source>
</evidence>
<dbReference type="OrthoDB" id="3696905at2"/>
<evidence type="ECO:0000313" key="2">
    <source>
        <dbReference type="EMBL" id="ACV77358.1"/>
    </source>
</evidence>
<proteinExistence type="predicted"/>
<dbReference type="KEGG" id="nml:Namu_0948"/>
<dbReference type="AlphaFoldDB" id="C8XAJ3"/>
<reference evidence="2 3" key="2">
    <citation type="journal article" date="2010" name="Stand. Genomic Sci.">
        <title>Complete genome sequence of Nakamurella multipartita type strain (Y-104).</title>
        <authorList>
            <person name="Tice H."/>
            <person name="Mayilraj S."/>
            <person name="Sims D."/>
            <person name="Lapidus A."/>
            <person name="Nolan M."/>
            <person name="Lucas S."/>
            <person name="Glavina Del Rio T."/>
            <person name="Copeland A."/>
            <person name="Cheng J.F."/>
            <person name="Meincke L."/>
            <person name="Bruce D."/>
            <person name="Goodwin L."/>
            <person name="Pitluck S."/>
            <person name="Ivanova N."/>
            <person name="Mavromatis K."/>
            <person name="Ovchinnikova G."/>
            <person name="Pati A."/>
            <person name="Chen A."/>
            <person name="Palaniappan K."/>
            <person name="Land M."/>
            <person name="Hauser L."/>
            <person name="Chang Y.J."/>
            <person name="Jeffries C.D."/>
            <person name="Detter J.C."/>
            <person name="Brettin T."/>
            <person name="Rohde M."/>
            <person name="Goker M."/>
            <person name="Bristow J."/>
            <person name="Eisen J.A."/>
            <person name="Markowitz V."/>
            <person name="Hugenholtz P."/>
            <person name="Kyrpides N.C."/>
            <person name="Klenk H.P."/>
            <person name="Chen F."/>
        </authorList>
    </citation>
    <scope>NUCLEOTIDE SEQUENCE [LARGE SCALE GENOMIC DNA]</scope>
    <source>
        <strain evidence="3">ATCC 700099 / DSM 44233 / CIP 104796 / JCM 9543 / NBRC 105858 / Y-104</strain>
    </source>
</reference>
<dbReference type="Proteomes" id="UP000002218">
    <property type="component" value="Chromosome"/>
</dbReference>